<dbReference type="InterPro" id="IPR011032">
    <property type="entry name" value="GroES-like_sf"/>
</dbReference>
<comment type="caution">
    <text evidence="4">The sequence shown here is derived from an EMBL/GenBank/DDBJ whole genome shotgun (WGS) entry which is preliminary data.</text>
</comment>
<dbReference type="PANTHER" id="PTHR48106:SF18">
    <property type="entry name" value="QUINONE OXIDOREDUCTASE PIG3"/>
    <property type="match status" value="1"/>
</dbReference>
<accession>A0ABU1MPV6</accession>
<reference evidence="4 5" key="1">
    <citation type="submission" date="2023-07" db="EMBL/GenBank/DDBJ databases">
        <title>Sorghum-associated microbial communities from plants grown in Nebraska, USA.</title>
        <authorList>
            <person name="Schachtman D."/>
        </authorList>
    </citation>
    <scope>NUCLEOTIDE SEQUENCE [LARGE SCALE GENOMIC DNA]</scope>
    <source>
        <strain evidence="4 5">DS1027</strain>
    </source>
</reference>
<dbReference type="InterPro" id="IPR013149">
    <property type="entry name" value="ADH-like_C"/>
</dbReference>
<dbReference type="Pfam" id="PF00107">
    <property type="entry name" value="ADH_zinc_N"/>
    <property type="match status" value="1"/>
</dbReference>
<dbReference type="InterPro" id="IPR020843">
    <property type="entry name" value="ER"/>
</dbReference>
<dbReference type="Proteomes" id="UP001184150">
    <property type="component" value="Unassembled WGS sequence"/>
</dbReference>
<dbReference type="SMART" id="SM00829">
    <property type="entry name" value="PKS_ER"/>
    <property type="match status" value="1"/>
</dbReference>
<dbReference type="Gene3D" id="3.40.50.720">
    <property type="entry name" value="NAD(P)-binding Rossmann-like Domain"/>
    <property type="match status" value="1"/>
</dbReference>
<gene>
    <name evidence="4" type="ORF">J2792_003175</name>
</gene>
<sequence>MQPQTTLVLTSQAHEDGKIIAALTEMPLPEPAENELVIAVEAAPINPSDLGLLFSSARVDQATFAPGRVEAPLSPAGLAALSGRLGEVMPVGNEGAGTVIAAGSSPRAQALIGRRVATFAGGMYARHRVVPIEACMVLPEGTSAQDGAAAFVNPLTALGFVETLRAVGGKGIVHTAAASNLGQMLVRLCAAEGVPLVNVVRKPEQADLLRGLGAAHVVDSSSPDFAADLRQALEATGADTVFDAIGGGPLLGTILSTMEQVGRAAAGAYSRYGSTAKKRAYVYGMLDTGPITLPRDIGFVWDVSGWLLGPTMEALGPEVRARMTARVGQDLTTLFASSYKAQVPLSRVLDADVVADYNRRATGAKYLILPQE</sequence>
<dbReference type="SUPFAM" id="SSF50129">
    <property type="entry name" value="GroES-like"/>
    <property type="match status" value="1"/>
</dbReference>
<evidence type="ECO:0000313" key="4">
    <source>
        <dbReference type="EMBL" id="MDR6512292.1"/>
    </source>
</evidence>
<evidence type="ECO:0000259" key="3">
    <source>
        <dbReference type="SMART" id="SM00829"/>
    </source>
</evidence>
<keyword evidence="5" id="KW-1185">Reference proteome</keyword>
<proteinExistence type="predicted"/>
<dbReference type="RefSeq" id="WP_169048645.1">
    <property type="nucleotide sequence ID" value="NZ_JAVDRD010000008.1"/>
</dbReference>
<dbReference type="Gene3D" id="3.90.180.10">
    <property type="entry name" value="Medium-chain alcohol dehydrogenases, catalytic domain"/>
    <property type="match status" value="1"/>
</dbReference>
<name>A0ABU1MPV6_9SPHN</name>
<dbReference type="SUPFAM" id="SSF51735">
    <property type="entry name" value="NAD(P)-binding Rossmann-fold domains"/>
    <property type="match status" value="1"/>
</dbReference>
<feature type="domain" description="Enoyl reductase (ER)" evidence="3">
    <location>
        <begin position="21"/>
        <end position="369"/>
    </location>
</feature>
<evidence type="ECO:0000256" key="2">
    <source>
        <dbReference type="ARBA" id="ARBA00023002"/>
    </source>
</evidence>
<dbReference type="CDD" id="cd08291">
    <property type="entry name" value="ETR_like_1"/>
    <property type="match status" value="1"/>
</dbReference>
<protein>
    <submittedName>
        <fullName evidence="4">NADPH:quinone reductase-like Zn-dependent oxidoreductase</fullName>
    </submittedName>
</protein>
<dbReference type="EMBL" id="JAVDRD010000008">
    <property type="protein sequence ID" value="MDR6512292.1"/>
    <property type="molecule type" value="Genomic_DNA"/>
</dbReference>
<organism evidence="4 5">
    <name type="scientific">Novosphingobium capsulatum</name>
    <dbReference type="NCBI Taxonomy" id="13688"/>
    <lineage>
        <taxon>Bacteria</taxon>
        <taxon>Pseudomonadati</taxon>
        <taxon>Pseudomonadota</taxon>
        <taxon>Alphaproteobacteria</taxon>
        <taxon>Sphingomonadales</taxon>
        <taxon>Sphingomonadaceae</taxon>
        <taxon>Novosphingobium</taxon>
    </lineage>
</organism>
<keyword evidence="2" id="KW-0560">Oxidoreductase</keyword>
<evidence type="ECO:0000313" key="5">
    <source>
        <dbReference type="Proteomes" id="UP001184150"/>
    </source>
</evidence>
<dbReference type="InterPro" id="IPR036291">
    <property type="entry name" value="NAD(P)-bd_dom_sf"/>
</dbReference>
<dbReference type="PANTHER" id="PTHR48106">
    <property type="entry name" value="QUINONE OXIDOREDUCTASE PIG3-RELATED"/>
    <property type="match status" value="1"/>
</dbReference>
<keyword evidence="1" id="KW-0521">NADP</keyword>
<evidence type="ECO:0000256" key="1">
    <source>
        <dbReference type="ARBA" id="ARBA00022857"/>
    </source>
</evidence>